<comment type="caution">
    <text evidence="2">The sequence shown here is derived from an EMBL/GenBank/DDBJ whole genome shotgun (WGS) entry which is preliminary data.</text>
</comment>
<reference evidence="2" key="1">
    <citation type="submission" date="2019-04" db="EMBL/GenBank/DDBJ databases">
        <title>Sequencing of skin fungus with MAO and IRED activity.</title>
        <authorList>
            <person name="Marsaioli A.J."/>
            <person name="Bonatto J.M.C."/>
            <person name="Reis Junior O."/>
        </authorList>
    </citation>
    <scope>NUCLEOTIDE SEQUENCE</scope>
    <source>
        <strain evidence="2">30M1</strain>
    </source>
</reference>
<dbReference type="EMBL" id="SWKU01000017">
    <property type="protein sequence ID" value="KAF2999467.1"/>
    <property type="molecule type" value="Genomic_DNA"/>
</dbReference>
<dbReference type="Proteomes" id="UP000801428">
    <property type="component" value="Unassembled WGS sequence"/>
</dbReference>
<organism evidence="2 3">
    <name type="scientific">Curvularia kusanoi</name>
    <name type="common">Cochliobolus kusanoi</name>
    <dbReference type="NCBI Taxonomy" id="90978"/>
    <lineage>
        <taxon>Eukaryota</taxon>
        <taxon>Fungi</taxon>
        <taxon>Dikarya</taxon>
        <taxon>Ascomycota</taxon>
        <taxon>Pezizomycotina</taxon>
        <taxon>Dothideomycetes</taxon>
        <taxon>Pleosporomycetidae</taxon>
        <taxon>Pleosporales</taxon>
        <taxon>Pleosporineae</taxon>
        <taxon>Pleosporaceae</taxon>
        <taxon>Curvularia</taxon>
    </lineage>
</organism>
<feature type="compositionally biased region" description="Basic and acidic residues" evidence="1">
    <location>
        <begin position="138"/>
        <end position="148"/>
    </location>
</feature>
<dbReference type="AlphaFoldDB" id="A0A9P4TBK9"/>
<evidence type="ECO:0000313" key="3">
    <source>
        <dbReference type="Proteomes" id="UP000801428"/>
    </source>
</evidence>
<evidence type="ECO:0000313" key="2">
    <source>
        <dbReference type="EMBL" id="KAF2999467.1"/>
    </source>
</evidence>
<sequence>MPGQLRSRLRRVLTGQEGEGGIAGKMKRSKKEECTEPESDFYKPGEKMPPMKYRRPVDPEHKKNLEAFTWKKAWRRRSHQSLYSPMGSRLPSRKGSFRSRRSRSRSVHRSRRSSFHSDYDHDEDDTWVDSGIGASISDSERPANIREASDDEGDVLNVGLSRNATQDPRDAQQKDPAGTRRRSSSIQSVRRSSTRPGTGSDRTRQNSQPFTPEDLELALQKSHLDAKKLEAIQQSEGGTPDDDDDDTVDDDDDEDASPFDNLRPRGGSIFVPQDAESPGMFPGWNFISSPTKGGPSYFPPKDASPLQYERRESVFVSNEEEIVFQRRESVFASNENAPQTGRRGSTYAPEEANDVVPDLAAAPAAEAPKRKPVVTCPSDEIMKILARKD</sequence>
<gene>
    <name evidence="2" type="ORF">E8E13_008264</name>
</gene>
<feature type="compositionally biased region" description="Acidic residues" evidence="1">
    <location>
        <begin position="239"/>
        <end position="257"/>
    </location>
</feature>
<dbReference type="OrthoDB" id="5408144at2759"/>
<feature type="compositionally biased region" description="Basic residues" evidence="1">
    <location>
        <begin position="91"/>
        <end position="114"/>
    </location>
</feature>
<proteinExistence type="predicted"/>
<keyword evidence="3" id="KW-1185">Reference proteome</keyword>
<evidence type="ECO:0000256" key="1">
    <source>
        <dbReference type="SAM" id="MobiDB-lite"/>
    </source>
</evidence>
<feature type="region of interest" description="Disordered" evidence="1">
    <location>
        <begin position="331"/>
        <end position="351"/>
    </location>
</feature>
<feature type="compositionally biased region" description="Polar residues" evidence="1">
    <location>
        <begin position="331"/>
        <end position="343"/>
    </location>
</feature>
<feature type="compositionally biased region" description="Basic and acidic residues" evidence="1">
    <location>
        <begin position="30"/>
        <end position="46"/>
    </location>
</feature>
<feature type="region of interest" description="Disordered" evidence="1">
    <location>
        <begin position="1"/>
        <end position="62"/>
    </location>
</feature>
<feature type="compositionally biased region" description="Low complexity" evidence="1">
    <location>
        <begin position="184"/>
        <end position="195"/>
    </location>
</feature>
<accession>A0A9P4TBK9</accession>
<name>A0A9P4TBK9_CURKU</name>
<feature type="region of interest" description="Disordered" evidence="1">
    <location>
        <begin position="79"/>
        <end position="287"/>
    </location>
</feature>
<protein>
    <submittedName>
        <fullName evidence="2">Uncharacterized protein</fullName>
    </submittedName>
</protein>